<keyword evidence="1" id="KW-0732">Signal</keyword>
<name>A0A914Q9K0_9BILA</name>
<proteinExistence type="predicted"/>
<evidence type="ECO:0000313" key="2">
    <source>
        <dbReference type="Proteomes" id="UP000887578"/>
    </source>
</evidence>
<dbReference type="WBParaSite" id="PDA_v2.g28265.t1">
    <property type="protein sequence ID" value="PDA_v2.g28265.t1"/>
    <property type="gene ID" value="PDA_v2.g28265"/>
</dbReference>
<reference evidence="3" key="1">
    <citation type="submission" date="2022-11" db="UniProtKB">
        <authorList>
            <consortium name="WormBaseParasite"/>
        </authorList>
    </citation>
    <scope>IDENTIFICATION</scope>
</reference>
<organism evidence="2 3">
    <name type="scientific">Panagrolaimus davidi</name>
    <dbReference type="NCBI Taxonomy" id="227884"/>
    <lineage>
        <taxon>Eukaryota</taxon>
        <taxon>Metazoa</taxon>
        <taxon>Ecdysozoa</taxon>
        <taxon>Nematoda</taxon>
        <taxon>Chromadorea</taxon>
        <taxon>Rhabditida</taxon>
        <taxon>Tylenchina</taxon>
        <taxon>Panagrolaimomorpha</taxon>
        <taxon>Panagrolaimoidea</taxon>
        <taxon>Panagrolaimidae</taxon>
        <taxon>Panagrolaimus</taxon>
    </lineage>
</organism>
<evidence type="ECO:0000256" key="1">
    <source>
        <dbReference type="SAM" id="SignalP"/>
    </source>
</evidence>
<evidence type="ECO:0000313" key="3">
    <source>
        <dbReference type="WBParaSite" id="PDA_v2.g28265.t1"/>
    </source>
</evidence>
<keyword evidence="2" id="KW-1185">Reference proteome</keyword>
<protein>
    <submittedName>
        <fullName evidence="3">Uncharacterized protein</fullName>
    </submittedName>
</protein>
<accession>A0A914Q9K0</accession>
<feature type="chain" id="PRO_5038100337" evidence="1">
    <location>
        <begin position="22"/>
        <end position="101"/>
    </location>
</feature>
<feature type="signal peptide" evidence="1">
    <location>
        <begin position="1"/>
        <end position="21"/>
    </location>
</feature>
<sequence>MASLLKFILILLIFIITIVNAALHVQKRQTYQYPEELRKYARIHPGTKFTHATLGRYAPQEWPAWYTRTIFKWDGESRLSPYHPNDVRYPAYQRSRLSGQQ</sequence>
<dbReference type="Proteomes" id="UP000887578">
    <property type="component" value="Unplaced"/>
</dbReference>
<dbReference type="AlphaFoldDB" id="A0A914Q9K0"/>